<feature type="domain" description="BioF2-like acetyltransferase" evidence="1">
    <location>
        <begin position="149"/>
        <end position="284"/>
    </location>
</feature>
<gene>
    <name evidence="2" type="ORF">H9777_03290</name>
</gene>
<sequence>MAIRLVTYEHSETLPLLPGKNVFHSVGLFRILESTPGYSPFMLVAYEGERPIGKLLCVIRKSRFISKCVIYDCGEYFNTNMRHDLIFDELLSYLTIRNKDNFFVIEFRNLTEPLFGYRYFRQNGYFPVRRLRVINSIHHSTIDKWMGASRKRQIQQGLRNGAVMGIADNKHQVCAFFKMLKNYYTSKVFKYLPAMDFFTNILEQTEDDSEIGKIFTISYNDKIIGGSCCLFSDDTVYLLFSGGMRKSYPHLYPGVLAVWNAMLYSREKGYSHFEFIDAGLPFKKYGYRDFILRFGGKQLSTRRWYRLKWSWLNRIMEKVYV</sequence>
<proteinExistence type="predicted"/>
<dbReference type="InterPro" id="IPR038740">
    <property type="entry name" value="BioF2-like_GNAT_dom"/>
</dbReference>
<dbReference type="EMBL" id="JAHLFW010000035">
    <property type="protein sequence ID" value="MBU3837342.1"/>
    <property type="molecule type" value="Genomic_DNA"/>
</dbReference>
<evidence type="ECO:0000313" key="3">
    <source>
        <dbReference type="Proteomes" id="UP000783796"/>
    </source>
</evidence>
<reference evidence="2" key="2">
    <citation type="submission" date="2021-04" db="EMBL/GenBank/DDBJ databases">
        <authorList>
            <person name="Gilroy R."/>
        </authorList>
    </citation>
    <scope>NUCLEOTIDE SEQUENCE</scope>
    <source>
        <strain evidence="2">G4-2901</strain>
    </source>
</reference>
<dbReference type="Gene3D" id="3.40.630.30">
    <property type="match status" value="1"/>
</dbReference>
<evidence type="ECO:0000313" key="2">
    <source>
        <dbReference type="EMBL" id="MBU3837342.1"/>
    </source>
</evidence>
<dbReference type="PANTHER" id="PTHR36174">
    <property type="entry name" value="LIPID II:GLYCINE GLYCYLTRANSFERASE"/>
    <property type="match status" value="1"/>
</dbReference>
<organism evidence="2 3">
    <name type="scientific">Candidatus Phocaeicola faecigallinarum</name>
    <dbReference type="NCBI Taxonomy" id="2838732"/>
    <lineage>
        <taxon>Bacteria</taxon>
        <taxon>Pseudomonadati</taxon>
        <taxon>Bacteroidota</taxon>
        <taxon>Bacteroidia</taxon>
        <taxon>Bacteroidales</taxon>
        <taxon>Bacteroidaceae</taxon>
        <taxon>Phocaeicola</taxon>
    </lineage>
</organism>
<reference evidence="2" key="1">
    <citation type="journal article" date="2021" name="PeerJ">
        <title>Extensive microbial diversity within the chicken gut microbiome revealed by metagenomics and culture.</title>
        <authorList>
            <person name="Gilroy R."/>
            <person name="Ravi A."/>
            <person name="Getino M."/>
            <person name="Pursley I."/>
            <person name="Horton D.L."/>
            <person name="Alikhan N.F."/>
            <person name="Baker D."/>
            <person name="Gharbi K."/>
            <person name="Hall N."/>
            <person name="Watson M."/>
            <person name="Adriaenssens E.M."/>
            <person name="Foster-Nyarko E."/>
            <person name="Jarju S."/>
            <person name="Secka A."/>
            <person name="Antonio M."/>
            <person name="Oren A."/>
            <person name="Chaudhuri R.R."/>
            <person name="La Ragione R."/>
            <person name="Hildebrand F."/>
            <person name="Pallen M.J."/>
        </authorList>
    </citation>
    <scope>NUCLEOTIDE SEQUENCE</scope>
    <source>
        <strain evidence="2">G4-2901</strain>
    </source>
</reference>
<dbReference type="SUPFAM" id="SSF55729">
    <property type="entry name" value="Acyl-CoA N-acyltransferases (Nat)"/>
    <property type="match status" value="1"/>
</dbReference>
<protein>
    <submittedName>
        <fullName evidence="2">GNAT family N-acetyltransferase</fullName>
    </submittedName>
</protein>
<dbReference type="Pfam" id="PF13480">
    <property type="entry name" value="Acetyltransf_6"/>
    <property type="match status" value="1"/>
</dbReference>
<dbReference type="AlphaFoldDB" id="A0A948WUZ9"/>
<name>A0A948WUZ9_9BACT</name>
<accession>A0A948WUZ9</accession>
<dbReference type="InterPro" id="IPR050644">
    <property type="entry name" value="PG_Glycine_Bridge_Synth"/>
</dbReference>
<comment type="caution">
    <text evidence="2">The sequence shown here is derived from an EMBL/GenBank/DDBJ whole genome shotgun (WGS) entry which is preliminary data.</text>
</comment>
<dbReference type="Proteomes" id="UP000783796">
    <property type="component" value="Unassembled WGS sequence"/>
</dbReference>
<dbReference type="InterPro" id="IPR016181">
    <property type="entry name" value="Acyl_CoA_acyltransferase"/>
</dbReference>
<evidence type="ECO:0000259" key="1">
    <source>
        <dbReference type="Pfam" id="PF13480"/>
    </source>
</evidence>
<dbReference type="PANTHER" id="PTHR36174:SF1">
    <property type="entry name" value="LIPID II:GLYCINE GLYCYLTRANSFERASE"/>
    <property type="match status" value="1"/>
</dbReference>